<accession>A0AB35UJS2</accession>
<protein>
    <recommendedName>
        <fullName evidence="3">LPXTG cell wall anchor domain-containing protein</fullName>
    </recommendedName>
</protein>
<gene>
    <name evidence="1" type="ORF">MQE39_02215</name>
</gene>
<comment type="caution">
    <text evidence="1">The sequence shown here is derived from an EMBL/GenBank/DDBJ whole genome shotgun (WGS) entry which is preliminary data.</text>
</comment>
<evidence type="ECO:0000313" key="2">
    <source>
        <dbReference type="Proteomes" id="UP001276902"/>
    </source>
</evidence>
<dbReference type="AlphaFoldDB" id="A0AB35UJS2"/>
<name>A0AB35UJS2_9FIRM</name>
<dbReference type="EMBL" id="JALDAW010000008">
    <property type="protein sequence ID" value="MDY5166940.1"/>
    <property type="molecule type" value="Genomic_DNA"/>
</dbReference>
<organism evidence="1 2">
    <name type="scientific">Dielma fastidiosa</name>
    <dbReference type="NCBI Taxonomy" id="1034346"/>
    <lineage>
        <taxon>Bacteria</taxon>
        <taxon>Bacillati</taxon>
        <taxon>Bacillota</taxon>
        <taxon>Erysipelotrichia</taxon>
        <taxon>Erysipelotrichales</taxon>
        <taxon>Erysipelotrichaceae</taxon>
        <taxon>Dielma</taxon>
    </lineage>
</organism>
<evidence type="ECO:0000313" key="1">
    <source>
        <dbReference type="EMBL" id="MDY5166940.1"/>
    </source>
</evidence>
<proteinExistence type="predicted"/>
<evidence type="ECO:0008006" key="3">
    <source>
        <dbReference type="Google" id="ProtNLM"/>
    </source>
</evidence>
<reference evidence="1" key="1">
    <citation type="submission" date="2022-03" db="EMBL/GenBank/DDBJ databases">
        <title>First case of bacteraemia caused by Dielma fastidiosa in a patient hospitalised with diverticulitis.</title>
        <authorList>
            <person name="Forman-Ankjaer B."/>
            <person name="Hvid-Jensen F."/>
            <person name="Kobel C.M."/>
            <person name="Greve T."/>
        </authorList>
    </citation>
    <scope>NUCLEOTIDE SEQUENCE</scope>
    <source>
        <strain evidence="1">AUH_DF_2021</strain>
    </source>
</reference>
<dbReference type="Proteomes" id="UP001276902">
    <property type="component" value="Unassembled WGS sequence"/>
</dbReference>
<sequence>MKNWTIFLLSLGFLLIALSPTVEFTASLMTSGIVLVVGSAYMLYRKRGK</sequence>
<dbReference type="RefSeq" id="WP_276662018.1">
    <property type="nucleotide sequence ID" value="NZ_BAABZA010000001.1"/>
</dbReference>